<dbReference type="PANTHER" id="PTHR33026:SF7">
    <property type="entry name" value="OS03G0100275 PROTEIN"/>
    <property type="match status" value="1"/>
</dbReference>
<dbReference type="Pfam" id="PF04195">
    <property type="entry name" value="Transposase_28"/>
    <property type="match status" value="1"/>
</dbReference>
<dbReference type="Proteomes" id="UP000280104">
    <property type="component" value="Chromosome II"/>
</dbReference>
<feature type="compositionally biased region" description="Basic residues" evidence="1">
    <location>
        <begin position="322"/>
        <end position="336"/>
    </location>
</feature>
<dbReference type="AlphaFoldDB" id="A0A7H4LBN3"/>
<name>A0A7H4LBN3_WHEAT</name>
<accession>A0A7H4LBN3</accession>
<feature type="compositionally biased region" description="Polar residues" evidence="1">
    <location>
        <begin position="338"/>
        <end position="349"/>
    </location>
</feature>
<reference evidence="3 4" key="1">
    <citation type="submission" date="2018-05" db="EMBL/GenBank/DDBJ databases">
        <authorList>
            <person name="Thind KAUR A."/>
        </authorList>
    </citation>
    <scope>NUCLEOTIDE SEQUENCE [LARGE SCALE GENOMIC DNA]</scope>
</reference>
<dbReference type="PANTHER" id="PTHR33026">
    <property type="entry name" value="OS06G0360600 PROTEIN"/>
    <property type="match status" value="1"/>
</dbReference>
<feature type="region of interest" description="Disordered" evidence="1">
    <location>
        <begin position="322"/>
        <end position="372"/>
    </location>
</feature>
<dbReference type="EMBL" id="LS480641">
    <property type="protein sequence ID" value="SPT16021.1"/>
    <property type="molecule type" value="Genomic_DNA"/>
</dbReference>
<protein>
    <recommendedName>
        <fullName evidence="2">Transposase (putative) gypsy type domain-containing protein</fullName>
    </recommendedName>
</protein>
<organism evidence="3 4">
    <name type="scientific">Triticum aestivum</name>
    <name type="common">Wheat</name>
    <dbReference type="NCBI Taxonomy" id="4565"/>
    <lineage>
        <taxon>Eukaryota</taxon>
        <taxon>Viridiplantae</taxon>
        <taxon>Streptophyta</taxon>
        <taxon>Embryophyta</taxon>
        <taxon>Tracheophyta</taxon>
        <taxon>Spermatophyta</taxon>
        <taxon>Magnoliopsida</taxon>
        <taxon>Liliopsida</taxon>
        <taxon>Poales</taxon>
        <taxon>Poaceae</taxon>
        <taxon>BOP clade</taxon>
        <taxon>Pooideae</taxon>
        <taxon>Triticodae</taxon>
        <taxon>Triticeae</taxon>
        <taxon>Triticinae</taxon>
        <taxon>Triticum</taxon>
    </lineage>
</organism>
<evidence type="ECO:0000259" key="2">
    <source>
        <dbReference type="Pfam" id="PF04195"/>
    </source>
</evidence>
<feature type="domain" description="Transposase (putative) gypsy type" evidence="2">
    <location>
        <begin position="59"/>
        <end position="126"/>
    </location>
</feature>
<evidence type="ECO:0000313" key="4">
    <source>
        <dbReference type="Proteomes" id="UP000280104"/>
    </source>
</evidence>
<sequence>MPPKAPKTPITCNWMRSNVTDETLADFVKSGYLPKKDVMSYRAPDPSEERPQPKDGEVVIFADHMSWGFAPPGSKFFRDVLNFFDLRPQDIGPNLMSNICNFQVFCEVYLGEEPSLLLFKELFYLNRQNECANGPSLELGGISIQRRRDCLFPYAEPPSHPKDWNQTWFYCQDTSPADESPLPGFRSSRLEPTHPLSDKLTQAERQPLLPTINKIKALLGNGLNGIDLVRVWISWRVIPLSRRPGLMCEYTGRKDDPLRHSRNDLPEDVAEEMTKALLNESLADCGRTGLSPFCKTNPAAAADDKFWKVKYDLEAAKKARKAKKAAKRAAPRKKGSRPTASELMQLSDSSESEDDTGCPAPARLSRSMTRTW</sequence>
<evidence type="ECO:0000256" key="1">
    <source>
        <dbReference type="SAM" id="MobiDB-lite"/>
    </source>
</evidence>
<evidence type="ECO:0000313" key="3">
    <source>
        <dbReference type="EMBL" id="SPT16021.1"/>
    </source>
</evidence>
<dbReference type="InterPro" id="IPR007321">
    <property type="entry name" value="Transposase_28"/>
</dbReference>
<proteinExistence type="predicted"/>
<gene>
    <name evidence="3" type="ORF">CAMPLR22A2D_LOCUS614</name>
</gene>